<dbReference type="EMBL" id="JZKH01000132">
    <property type="protein sequence ID" value="KJS58178.1"/>
    <property type="molecule type" value="Genomic_DNA"/>
</dbReference>
<keyword evidence="1" id="KW-0808">Transferase</keyword>
<evidence type="ECO:0000256" key="2">
    <source>
        <dbReference type="ARBA" id="ARBA00023315"/>
    </source>
</evidence>
<dbReference type="InterPro" id="IPR016181">
    <property type="entry name" value="Acyl_CoA_acyltransferase"/>
</dbReference>
<dbReference type="Proteomes" id="UP000033699">
    <property type="component" value="Unassembled WGS sequence"/>
</dbReference>
<evidence type="ECO:0000256" key="1">
    <source>
        <dbReference type="ARBA" id="ARBA00022679"/>
    </source>
</evidence>
<comment type="caution">
    <text evidence="4">The sequence shown here is derived from an EMBL/GenBank/DDBJ whole genome shotgun (WGS) entry which is preliminary data.</text>
</comment>
<proteinExistence type="predicted"/>
<keyword evidence="5" id="KW-1185">Reference proteome</keyword>
<name>A0A0F2T4R2_STRR3</name>
<dbReference type="SUPFAM" id="SSF55729">
    <property type="entry name" value="Acyl-CoA N-acyltransferases (Nat)"/>
    <property type="match status" value="2"/>
</dbReference>
<accession>A0A0F2T4R2</accession>
<dbReference type="GO" id="GO:0016747">
    <property type="term" value="F:acyltransferase activity, transferring groups other than amino-acyl groups"/>
    <property type="evidence" value="ECO:0007669"/>
    <property type="project" value="InterPro"/>
</dbReference>
<dbReference type="InterPro" id="IPR000182">
    <property type="entry name" value="GNAT_dom"/>
</dbReference>
<dbReference type="PATRIC" id="fig|359131.3.peg.1506"/>
<reference evidence="4 5" key="1">
    <citation type="submission" date="2015-02" db="EMBL/GenBank/DDBJ databases">
        <authorList>
            <person name="Ju K.-S."/>
            <person name="Doroghazi J.R."/>
            <person name="Metcalf W."/>
        </authorList>
    </citation>
    <scope>NUCLEOTIDE SEQUENCE [LARGE SCALE GENOMIC DNA]</scope>
    <source>
        <strain evidence="4 5">ATCC 31215</strain>
    </source>
</reference>
<gene>
    <name evidence="4" type="ORF">VM95_34945</name>
</gene>
<sequence length="280" mass="29775">MTTTLRPEGPETPTAAGGRTRRWRILTNGRQIGSLRTTAVPVGGQLWGEIAELEITEGRGRGRGTFGALAAEEVLRGWGCTRVDVRIPDSAPTARALAGALGYTERSLALAKRLTTAPALPAGVSARPFEEDGLRAWLDRSSADYARALVRSGLTEEQTRARVGCDQRLLPEGADTPGNALASLYGPDGGPQPYGSIWVDLHLTDLPDGEPLAWVMVVEVSPAHRGRGHGRTLMLLAERACLAAGVRNLGLNVFADNEVAIGLYASLGYGITNLLYGKQL</sequence>
<dbReference type="RefSeq" id="WP_045704716.1">
    <property type="nucleotide sequence ID" value="NZ_JZKH01000132.1"/>
</dbReference>
<dbReference type="CDD" id="cd04301">
    <property type="entry name" value="NAT_SF"/>
    <property type="match status" value="1"/>
</dbReference>
<dbReference type="InterPro" id="IPR050832">
    <property type="entry name" value="Bact_Acetyltransf"/>
</dbReference>
<dbReference type="OrthoDB" id="3381976at2"/>
<evidence type="ECO:0000259" key="3">
    <source>
        <dbReference type="PROSITE" id="PS51186"/>
    </source>
</evidence>
<feature type="domain" description="N-acetyltransferase" evidence="3">
    <location>
        <begin position="121"/>
        <end position="280"/>
    </location>
</feature>
<dbReference type="Gene3D" id="3.40.630.30">
    <property type="match status" value="1"/>
</dbReference>
<evidence type="ECO:0000313" key="4">
    <source>
        <dbReference type="EMBL" id="KJS58178.1"/>
    </source>
</evidence>
<dbReference type="AlphaFoldDB" id="A0A0F2T4R2"/>
<protein>
    <recommendedName>
        <fullName evidence="3">N-acetyltransferase domain-containing protein</fullName>
    </recommendedName>
</protein>
<dbReference type="Pfam" id="PF00583">
    <property type="entry name" value="Acetyltransf_1"/>
    <property type="match status" value="1"/>
</dbReference>
<evidence type="ECO:0000313" key="5">
    <source>
        <dbReference type="Proteomes" id="UP000033699"/>
    </source>
</evidence>
<dbReference type="PANTHER" id="PTHR43877">
    <property type="entry name" value="AMINOALKYLPHOSPHONATE N-ACETYLTRANSFERASE-RELATED-RELATED"/>
    <property type="match status" value="1"/>
</dbReference>
<organism evidence="4 5">
    <name type="scientific">Streptomyces rubellomurinus (strain ATCC 31215)</name>
    <dbReference type="NCBI Taxonomy" id="359131"/>
    <lineage>
        <taxon>Bacteria</taxon>
        <taxon>Bacillati</taxon>
        <taxon>Actinomycetota</taxon>
        <taxon>Actinomycetes</taxon>
        <taxon>Kitasatosporales</taxon>
        <taxon>Streptomycetaceae</taxon>
        <taxon>Streptomyces</taxon>
    </lineage>
</organism>
<dbReference type="PROSITE" id="PS51186">
    <property type="entry name" value="GNAT"/>
    <property type="match status" value="1"/>
</dbReference>
<keyword evidence="2" id="KW-0012">Acyltransferase</keyword>